<dbReference type="PANTHER" id="PTHR13501">
    <property type="entry name" value="CHLOROPLAST 50S RIBOSOMAL PROTEIN L22-RELATED"/>
    <property type="match status" value="1"/>
</dbReference>
<dbReference type="InterPro" id="IPR036394">
    <property type="entry name" value="Ribosomal_uL22_sf"/>
</dbReference>
<evidence type="ECO:0000256" key="3">
    <source>
        <dbReference type="ARBA" id="ARBA00023274"/>
    </source>
</evidence>
<dbReference type="AlphaFoldDB" id="A0A1F7HE24"/>
<keyword evidence="5" id="KW-0694">RNA-binding</keyword>
<evidence type="ECO:0000256" key="1">
    <source>
        <dbReference type="ARBA" id="ARBA00009451"/>
    </source>
</evidence>
<comment type="subunit">
    <text evidence="5">Part of the 50S ribosomal subunit.</text>
</comment>
<comment type="similarity">
    <text evidence="1 4">Belongs to the universal ribosomal protein uL22 family.</text>
</comment>
<dbReference type="GO" id="GO:0006412">
    <property type="term" value="P:translation"/>
    <property type="evidence" value="ECO:0007669"/>
    <property type="project" value="InterPro"/>
</dbReference>
<dbReference type="EMBL" id="MFZT01000047">
    <property type="protein sequence ID" value="OGK29468.1"/>
    <property type="molecule type" value="Genomic_DNA"/>
</dbReference>
<evidence type="ECO:0000256" key="5">
    <source>
        <dbReference type="RuleBase" id="RU004006"/>
    </source>
</evidence>
<proteinExistence type="inferred from homology"/>
<gene>
    <name evidence="7" type="ORF">A3D08_02070</name>
</gene>
<dbReference type="Gene3D" id="3.90.470.10">
    <property type="entry name" value="Ribosomal protein L22/L17"/>
    <property type="match status" value="1"/>
</dbReference>
<evidence type="ECO:0000313" key="7">
    <source>
        <dbReference type="EMBL" id="OGK29468.1"/>
    </source>
</evidence>
<protein>
    <recommendedName>
        <fullName evidence="6">50S ribosomal protein L22</fullName>
    </recommendedName>
</protein>
<dbReference type="GO" id="GO:0019843">
    <property type="term" value="F:rRNA binding"/>
    <property type="evidence" value="ECO:0007669"/>
    <property type="project" value="UniProtKB-KW"/>
</dbReference>
<organism evidence="7 8">
    <name type="scientific">Candidatus Roizmanbacteria bacterium RIFCSPHIGHO2_02_FULL_43_11</name>
    <dbReference type="NCBI Taxonomy" id="1802043"/>
    <lineage>
        <taxon>Bacteria</taxon>
        <taxon>Candidatus Roizmaniibacteriota</taxon>
    </lineage>
</organism>
<evidence type="ECO:0000256" key="4">
    <source>
        <dbReference type="RuleBase" id="RU004005"/>
    </source>
</evidence>
<dbReference type="InterPro" id="IPR047867">
    <property type="entry name" value="Ribosomal_uL22_bac/org-type"/>
</dbReference>
<evidence type="ECO:0000256" key="6">
    <source>
        <dbReference type="RuleBase" id="RU004008"/>
    </source>
</evidence>
<keyword evidence="5" id="KW-0699">rRNA-binding</keyword>
<dbReference type="GO" id="GO:0003735">
    <property type="term" value="F:structural constituent of ribosome"/>
    <property type="evidence" value="ECO:0007669"/>
    <property type="project" value="InterPro"/>
</dbReference>
<evidence type="ECO:0000313" key="8">
    <source>
        <dbReference type="Proteomes" id="UP000178098"/>
    </source>
</evidence>
<keyword evidence="2 4" id="KW-0689">Ribosomal protein</keyword>
<dbReference type="GO" id="GO:0022625">
    <property type="term" value="C:cytosolic large ribosomal subunit"/>
    <property type="evidence" value="ECO:0007669"/>
    <property type="project" value="TreeGrafter"/>
</dbReference>
<keyword evidence="3 4" id="KW-0687">Ribonucleoprotein</keyword>
<dbReference type="Proteomes" id="UP000178098">
    <property type="component" value="Unassembled WGS sequence"/>
</dbReference>
<sequence length="122" mass="13499">MSPLKLRALVSTVKVLPPKVALDRLSLSKTRSAKFLYKALKSAVDNGKIAQGFDVSKAHIKTLKVDEGPVLKRFRAGSKGMAKPYVRKSSHITVVIEQKEVVKEKKVKASRKKSEVKSVTKK</sequence>
<dbReference type="PANTHER" id="PTHR13501:SF8">
    <property type="entry name" value="LARGE RIBOSOMAL SUBUNIT PROTEIN UL22M"/>
    <property type="match status" value="1"/>
</dbReference>
<comment type="caution">
    <text evidence="7">The sequence shown here is derived from an EMBL/GenBank/DDBJ whole genome shotgun (WGS) entry which is preliminary data.</text>
</comment>
<name>A0A1F7HE24_9BACT</name>
<reference evidence="7 8" key="1">
    <citation type="journal article" date="2016" name="Nat. Commun.">
        <title>Thousands of microbial genomes shed light on interconnected biogeochemical processes in an aquifer system.</title>
        <authorList>
            <person name="Anantharaman K."/>
            <person name="Brown C.T."/>
            <person name="Hug L.A."/>
            <person name="Sharon I."/>
            <person name="Castelle C.J."/>
            <person name="Probst A.J."/>
            <person name="Thomas B.C."/>
            <person name="Singh A."/>
            <person name="Wilkins M.J."/>
            <person name="Karaoz U."/>
            <person name="Brodie E.L."/>
            <person name="Williams K.H."/>
            <person name="Hubbard S.S."/>
            <person name="Banfield J.F."/>
        </authorList>
    </citation>
    <scope>NUCLEOTIDE SEQUENCE [LARGE SCALE GENOMIC DNA]</scope>
</reference>
<dbReference type="Pfam" id="PF00237">
    <property type="entry name" value="Ribosomal_L22"/>
    <property type="match status" value="1"/>
</dbReference>
<accession>A0A1F7HE24</accession>
<dbReference type="SUPFAM" id="SSF54843">
    <property type="entry name" value="Ribosomal protein L22"/>
    <property type="match status" value="1"/>
</dbReference>
<dbReference type="InterPro" id="IPR001063">
    <property type="entry name" value="Ribosomal_uL22"/>
</dbReference>
<comment type="function">
    <text evidence="6">This protein binds specifically to 23S rRNA; its binding is stimulated by other ribosomal proteins, e.g., L4, L17, and L20. It is important during the early stages of 50S assembly. It makes multiple contacts with different domains of the 23S rRNA in the assembled 50S subunit and ribosome.</text>
</comment>
<evidence type="ECO:0000256" key="2">
    <source>
        <dbReference type="ARBA" id="ARBA00022980"/>
    </source>
</evidence>